<name>A0A412X7U2_9BACT</name>
<evidence type="ECO:0000256" key="5">
    <source>
        <dbReference type="ARBA" id="ARBA00023136"/>
    </source>
</evidence>
<dbReference type="InterPro" id="IPR003856">
    <property type="entry name" value="LPS_length_determ_N"/>
</dbReference>
<dbReference type="GO" id="GO:0004713">
    <property type="term" value="F:protein tyrosine kinase activity"/>
    <property type="evidence" value="ECO:0007669"/>
    <property type="project" value="TreeGrafter"/>
</dbReference>
<dbReference type="PANTHER" id="PTHR32309">
    <property type="entry name" value="TYROSINE-PROTEIN KINASE"/>
    <property type="match status" value="1"/>
</dbReference>
<evidence type="ECO:0000256" key="6">
    <source>
        <dbReference type="SAM" id="Coils"/>
    </source>
</evidence>
<keyword evidence="6" id="KW-0175">Coiled coil</keyword>
<feature type="domain" description="Polysaccharide chain length determinant N-terminal" evidence="8">
    <location>
        <begin position="2"/>
        <end position="56"/>
    </location>
</feature>
<evidence type="ECO:0000259" key="8">
    <source>
        <dbReference type="Pfam" id="PF02706"/>
    </source>
</evidence>
<dbReference type="EMBL" id="QRZA01000001">
    <property type="protein sequence ID" value="RGV36929.1"/>
    <property type="molecule type" value="Genomic_DNA"/>
</dbReference>
<keyword evidence="5 7" id="KW-0472">Membrane</keyword>
<evidence type="ECO:0000256" key="4">
    <source>
        <dbReference type="ARBA" id="ARBA00022989"/>
    </source>
</evidence>
<keyword evidence="2" id="KW-1003">Cell membrane</keyword>
<evidence type="ECO:0000256" key="7">
    <source>
        <dbReference type="SAM" id="Phobius"/>
    </source>
</evidence>
<dbReference type="GO" id="GO:0005886">
    <property type="term" value="C:plasma membrane"/>
    <property type="evidence" value="ECO:0007669"/>
    <property type="project" value="UniProtKB-SubCell"/>
</dbReference>
<feature type="transmembrane region" description="Helical" evidence="7">
    <location>
        <begin position="322"/>
        <end position="346"/>
    </location>
</feature>
<protein>
    <recommendedName>
        <fullName evidence="8">Polysaccharide chain length determinant N-terminal domain-containing protein</fullName>
    </recommendedName>
</protein>
<evidence type="ECO:0000256" key="1">
    <source>
        <dbReference type="ARBA" id="ARBA00004651"/>
    </source>
</evidence>
<comment type="subcellular location">
    <subcellularLocation>
        <location evidence="1">Cell membrane</location>
        <topology evidence="1">Multi-pass membrane protein</topology>
    </subcellularLocation>
</comment>
<evidence type="ECO:0000313" key="9">
    <source>
        <dbReference type="EMBL" id="RGV36929.1"/>
    </source>
</evidence>
<gene>
    <name evidence="9" type="ORF">DWW18_01750</name>
</gene>
<dbReference type="PANTHER" id="PTHR32309:SF13">
    <property type="entry name" value="FERRIC ENTEROBACTIN TRANSPORT PROTEIN FEPE"/>
    <property type="match status" value="1"/>
</dbReference>
<dbReference type="AlphaFoldDB" id="A0A412X7U2"/>
<feature type="transmembrane region" description="Helical" evidence="7">
    <location>
        <begin position="19"/>
        <end position="37"/>
    </location>
</feature>
<evidence type="ECO:0000256" key="2">
    <source>
        <dbReference type="ARBA" id="ARBA00022475"/>
    </source>
</evidence>
<accession>A0A412X7U2</accession>
<evidence type="ECO:0000313" key="10">
    <source>
        <dbReference type="Proteomes" id="UP000283589"/>
    </source>
</evidence>
<sequence>MQEFDVTDLIRLLWKRKSFILKTTLICLCLGVLVVLLSHKQYTSVSTFIPQKPRTNSDQRALDAYLQKENPNIYETNEILNANLYPQVVENISFRKKIIYMPVCEGHNGEKISLVEYLSSNKYRPFHLGQWIRKYTIDLPATIRMANGEDTVNENTGKDTSLITLSRREKQAIDMLQKGVTLWIGEDNALLNVTTEDPLITARLAQNILSLLKEEVTNYRSTKIEEQWAFLKQQQEIAIQELESKRKEMTNLQTTQHSFPTQNIDITKSFLLAEYQQIFNNYQNLNQRLERLKLKKQDTTPVFTMLEEIYVPYQASNTKQGIIITAFVALGLFLGMVLVITLPYIAEITRSKFLMHHFPVKEDQEKDVK</sequence>
<feature type="coiled-coil region" evidence="6">
    <location>
        <begin position="232"/>
        <end position="295"/>
    </location>
</feature>
<dbReference type="Proteomes" id="UP000283589">
    <property type="component" value="Unassembled WGS sequence"/>
</dbReference>
<keyword evidence="3 7" id="KW-0812">Transmembrane</keyword>
<dbReference type="Pfam" id="PF02706">
    <property type="entry name" value="Wzz"/>
    <property type="match status" value="1"/>
</dbReference>
<proteinExistence type="predicted"/>
<keyword evidence="4 7" id="KW-1133">Transmembrane helix</keyword>
<dbReference type="RefSeq" id="WP_117721412.1">
    <property type="nucleotide sequence ID" value="NZ_CALBWO010000018.1"/>
</dbReference>
<dbReference type="STRING" id="1121130.GCA_000519105_00553"/>
<dbReference type="InterPro" id="IPR050445">
    <property type="entry name" value="Bact_polysacc_biosynth/exp"/>
</dbReference>
<organism evidence="9 10">
    <name type="scientific">Butyricimonas virosa</name>
    <dbReference type="NCBI Taxonomy" id="544645"/>
    <lineage>
        <taxon>Bacteria</taxon>
        <taxon>Pseudomonadati</taxon>
        <taxon>Bacteroidota</taxon>
        <taxon>Bacteroidia</taxon>
        <taxon>Bacteroidales</taxon>
        <taxon>Odoribacteraceae</taxon>
        <taxon>Butyricimonas</taxon>
    </lineage>
</organism>
<reference evidence="9 10" key="1">
    <citation type="submission" date="2018-08" db="EMBL/GenBank/DDBJ databases">
        <title>A genome reference for cultivated species of the human gut microbiota.</title>
        <authorList>
            <person name="Zou Y."/>
            <person name="Xue W."/>
            <person name="Luo G."/>
        </authorList>
    </citation>
    <scope>NUCLEOTIDE SEQUENCE [LARGE SCALE GENOMIC DNA]</scope>
    <source>
        <strain evidence="9 10">AF14-49</strain>
    </source>
</reference>
<comment type="caution">
    <text evidence="9">The sequence shown here is derived from an EMBL/GenBank/DDBJ whole genome shotgun (WGS) entry which is preliminary data.</text>
</comment>
<evidence type="ECO:0000256" key="3">
    <source>
        <dbReference type="ARBA" id="ARBA00022692"/>
    </source>
</evidence>